<organism evidence="3 4">
    <name type="scientific">Venustampulla echinocandica</name>
    <dbReference type="NCBI Taxonomy" id="2656787"/>
    <lineage>
        <taxon>Eukaryota</taxon>
        <taxon>Fungi</taxon>
        <taxon>Dikarya</taxon>
        <taxon>Ascomycota</taxon>
        <taxon>Pezizomycotina</taxon>
        <taxon>Leotiomycetes</taxon>
        <taxon>Helotiales</taxon>
        <taxon>Pleuroascaceae</taxon>
        <taxon>Venustampulla</taxon>
    </lineage>
</organism>
<keyword evidence="1" id="KW-0732">Signal</keyword>
<evidence type="ECO:0000313" key="4">
    <source>
        <dbReference type="Proteomes" id="UP000254866"/>
    </source>
</evidence>
<evidence type="ECO:0000259" key="2">
    <source>
        <dbReference type="Pfam" id="PF13472"/>
    </source>
</evidence>
<dbReference type="SUPFAM" id="SSF52266">
    <property type="entry name" value="SGNH hydrolase"/>
    <property type="match status" value="1"/>
</dbReference>
<dbReference type="PANTHER" id="PTHR30383">
    <property type="entry name" value="THIOESTERASE 1/PROTEASE 1/LYSOPHOSPHOLIPASE L1"/>
    <property type="match status" value="1"/>
</dbReference>
<protein>
    <recommendedName>
        <fullName evidence="2">SGNH hydrolase-type esterase domain-containing protein</fullName>
    </recommendedName>
</protein>
<evidence type="ECO:0000256" key="1">
    <source>
        <dbReference type="ARBA" id="ARBA00022729"/>
    </source>
</evidence>
<dbReference type="PANTHER" id="PTHR30383:SF5">
    <property type="entry name" value="SGNH HYDROLASE-TYPE ESTERASE DOMAIN-CONTAINING PROTEIN"/>
    <property type="match status" value="1"/>
</dbReference>
<dbReference type="GO" id="GO:0004622">
    <property type="term" value="F:phosphatidylcholine lysophospholipase activity"/>
    <property type="evidence" value="ECO:0007669"/>
    <property type="project" value="TreeGrafter"/>
</dbReference>
<reference evidence="3 4" key="1">
    <citation type="journal article" date="2018" name="IMA Fungus">
        <title>IMA Genome-F 9: Draft genome sequence of Annulohypoxylon stygium, Aspergillus mulundensis, Berkeleyomyces basicola (syn. Thielaviopsis basicola), Ceratocystis smalleyi, two Cercospora beticola strains, Coleophoma cylindrospora, Fusarium fracticaudum, Phialophora cf. hyalina, and Morchella septimelata.</title>
        <authorList>
            <person name="Wingfield B.D."/>
            <person name="Bills G.F."/>
            <person name="Dong Y."/>
            <person name="Huang W."/>
            <person name="Nel W.J."/>
            <person name="Swalarsk-Parry B.S."/>
            <person name="Vaghefi N."/>
            <person name="Wilken P.M."/>
            <person name="An Z."/>
            <person name="de Beer Z.W."/>
            <person name="De Vos L."/>
            <person name="Chen L."/>
            <person name="Duong T.A."/>
            <person name="Gao Y."/>
            <person name="Hammerbacher A."/>
            <person name="Kikkert J.R."/>
            <person name="Li Y."/>
            <person name="Li H."/>
            <person name="Li K."/>
            <person name="Li Q."/>
            <person name="Liu X."/>
            <person name="Ma X."/>
            <person name="Naidoo K."/>
            <person name="Pethybridge S.J."/>
            <person name="Sun J."/>
            <person name="Steenkamp E.T."/>
            <person name="van der Nest M.A."/>
            <person name="van Wyk S."/>
            <person name="Wingfield M.J."/>
            <person name="Xiong C."/>
            <person name="Yue Q."/>
            <person name="Zhang X."/>
        </authorList>
    </citation>
    <scope>NUCLEOTIDE SEQUENCE [LARGE SCALE GENOMIC DNA]</scope>
    <source>
        <strain evidence="3 4">BP 5553</strain>
    </source>
</reference>
<comment type="caution">
    <text evidence="3">The sequence shown here is derived from an EMBL/GenBank/DDBJ whole genome shotgun (WGS) entry which is preliminary data.</text>
</comment>
<dbReference type="InterPro" id="IPR036514">
    <property type="entry name" value="SGNH_hydro_sf"/>
</dbReference>
<dbReference type="InterPro" id="IPR051532">
    <property type="entry name" value="Ester_Hydrolysis_Enzymes"/>
</dbReference>
<dbReference type="InterPro" id="IPR013830">
    <property type="entry name" value="SGNH_hydro"/>
</dbReference>
<dbReference type="RefSeq" id="XP_031866845.1">
    <property type="nucleotide sequence ID" value="XM_032017414.1"/>
</dbReference>
<proteinExistence type="predicted"/>
<name>A0A370TF87_9HELO</name>
<dbReference type="Gene3D" id="2.130.10.130">
    <property type="entry name" value="Integrin alpha, N-terminal"/>
    <property type="match status" value="2"/>
</dbReference>
<dbReference type="Proteomes" id="UP000254866">
    <property type="component" value="Unassembled WGS sequence"/>
</dbReference>
<dbReference type="AlphaFoldDB" id="A0A370TF87"/>
<dbReference type="Pfam" id="PF13472">
    <property type="entry name" value="Lipase_GDSL_2"/>
    <property type="match status" value="1"/>
</dbReference>
<dbReference type="OrthoDB" id="3915838at2759"/>
<dbReference type="GeneID" id="43601640"/>
<dbReference type="CDD" id="cd01833">
    <property type="entry name" value="XynB_like"/>
    <property type="match status" value="1"/>
</dbReference>
<sequence length="1274" mass="135701">MGVFWNAFVPGTQLLYGLPEYKLRRFVNVGRNQDNVSTDLLTLGAVSSTDEWNSTETRALFQRRSISDGVNLRILPLGDSITWGTGSSDGNSYRWRLMNLLVGNTVTYIGSQRSGTMVNNNNEGHSGAVIAEIEGFSENSLPLRPNIVLVLAGTNDINKPSDPAGAPDRLASLIDKIIAACPDAAILVGQITPINDTDKNAAAQTYNAAIPDVVAARANAGSKVLVVDMNTPLNIAKDLSDGLHPNDRGYSQMASIWYSGIQQAAEKGWIGEPIPSPIGNHNHTCVTYLTWDSKFGTIATGVGSGDAPFVSGWQPAGELATGNVGFNNWLPVIVTQGAGVRLADMNGDGRDDYLWVHPNTGALTLYLNGGYSADGGVNWIFKGQIATGVGDGPGVMFADINGDGRDDYLWVASTGEVTAYLNGGEQAGGGWLWTPLGQIASGGTGATRATTRFADIDGDGRADYFVVGPGGSLNAWINLGLSDRPDWYPLGIIADGIGDAAGVFLYDLNNDGLADYIWLAKDGAATVYINNRGPSKGLAPTWVNAGIIATGVGSPRDEIIFGDLNGDGKKDYVQIDPGTGALKVWFNTGSGGTYVVGDGTRFADMDGDGFDDYLAISPNGAIELWLNHGYDTSSQKWIWEAQGQIATGVSARKNIRLADLDGDGLADYLVVDEKSGAVVFWHNGGKQTDGTWSWTNMGQVATGVGAGVGVEFADIDGDGKADYLWIAENGAVTAFLNGGSGSSGWVWTSQGVIATGVGAARQDIKFADLNGDGLADYLWVNRLDGSVSEWQNIGTKDNWQWAPQGQIATGVGSNGLSIQFAVLNGNGRADYLNVAPSSGAVTQWANECFGSRRVDTQHAWVAAVTNWKAKFSSGGHRFPQEVSNFFHGPDKLRCGEVADHTGCEQNVVCSSVNHPAGMFILNSFVQIHQMNTNFYDAIFRAEADLAALMGGFSSTFAPIKKKPDITKLILDFASLGYGLLAAPVWNIALKELDYFAKNPNNLATLKDETNNLVSFAMVFSKDLSIGGVTLNVNDSLESAMANLIKYWVETTAAVNGKIFDGSADSIEQLTRLIADGRVMGNVLRPNDREIQKYIKQGIYAWLIPKAWGLSNEGFYPFILDSGEQCTGENPLPKLPKYLSDETAEKTSVCYEGHVYYFVSASGKHRTCSTGPGGIVICVANKFTALPGMEALDRGTYGEVRKADLVAGALAGYHANGNKNGWPTADPGQHTTVSDLYDTGIHSPGVVMIPICDPELVVLNWSNGDTTAPGYPCQV</sequence>
<dbReference type="Pfam" id="PF13517">
    <property type="entry name" value="FG-GAP_3"/>
    <property type="match status" value="3"/>
</dbReference>
<accession>A0A370TF87</accession>
<dbReference type="SUPFAM" id="SSF69318">
    <property type="entry name" value="Integrin alpha N-terminal domain"/>
    <property type="match status" value="2"/>
</dbReference>
<dbReference type="Gene3D" id="3.40.50.1110">
    <property type="entry name" value="SGNH hydrolase"/>
    <property type="match status" value="1"/>
</dbReference>
<evidence type="ECO:0000313" key="3">
    <source>
        <dbReference type="EMBL" id="RDL33352.1"/>
    </source>
</evidence>
<gene>
    <name evidence="3" type="ORF">BP5553_08791</name>
</gene>
<keyword evidence="4" id="KW-1185">Reference proteome</keyword>
<dbReference type="EMBL" id="NPIC01000009">
    <property type="protein sequence ID" value="RDL33352.1"/>
    <property type="molecule type" value="Genomic_DNA"/>
</dbReference>
<dbReference type="STRING" id="2656787.A0A370TF87"/>
<feature type="domain" description="SGNH hydrolase-type esterase" evidence="2">
    <location>
        <begin position="77"/>
        <end position="250"/>
    </location>
</feature>
<dbReference type="InterPro" id="IPR028994">
    <property type="entry name" value="Integrin_alpha_N"/>
</dbReference>
<dbReference type="InterPro" id="IPR013517">
    <property type="entry name" value="FG-GAP"/>
</dbReference>